<protein>
    <submittedName>
        <fullName evidence="1">Uncharacterized protein</fullName>
    </submittedName>
</protein>
<dbReference type="Proteomes" id="UP000007264">
    <property type="component" value="Unassembled WGS sequence"/>
</dbReference>
<dbReference type="KEGG" id="csl:COCSUDRAFT_34463"/>
<organism evidence="1 2">
    <name type="scientific">Coccomyxa subellipsoidea (strain C-169)</name>
    <name type="common">Green microalga</name>
    <dbReference type="NCBI Taxonomy" id="574566"/>
    <lineage>
        <taxon>Eukaryota</taxon>
        <taxon>Viridiplantae</taxon>
        <taxon>Chlorophyta</taxon>
        <taxon>core chlorophytes</taxon>
        <taxon>Trebouxiophyceae</taxon>
        <taxon>Trebouxiophyceae incertae sedis</taxon>
        <taxon>Coccomyxaceae</taxon>
        <taxon>Coccomyxa</taxon>
        <taxon>Coccomyxa subellipsoidea</taxon>
    </lineage>
</organism>
<keyword evidence="2" id="KW-1185">Reference proteome</keyword>
<proteinExistence type="predicted"/>
<evidence type="ECO:0000313" key="1">
    <source>
        <dbReference type="EMBL" id="EIE18690.1"/>
    </source>
</evidence>
<sequence length="140" mass="15803">MCHYQFPLYIKFQSMQIPPRIKFPLKVTAPHINSISPRAVSGPLPSITHKKSMLRSGPSGMFRQRKGFLVQKSNHRSCDRHHPCLKEFPQASSHSLITSACPNHPPPFPTRGSKTIDDSCEHPLACQLFVATKKLYRGQT</sequence>
<dbReference type="AlphaFoldDB" id="I0YJX1"/>
<reference evidence="1 2" key="1">
    <citation type="journal article" date="2012" name="Genome Biol.">
        <title>The genome of the polar eukaryotic microalga coccomyxa subellipsoidea reveals traits of cold adaptation.</title>
        <authorList>
            <person name="Blanc G."/>
            <person name="Agarkova I."/>
            <person name="Grimwood J."/>
            <person name="Kuo A."/>
            <person name="Brueggeman A."/>
            <person name="Dunigan D."/>
            <person name="Gurnon J."/>
            <person name="Ladunga I."/>
            <person name="Lindquist E."/>
            <person name="Lucas S."/>
            <person name="Pangilinan J."/>
            <person name="Proschold T."/>
            <person name="Salamov A."/>
            <person name="Schmutz J."/>
            <person name="Weeks D."/>
            <person name="Yamada T."/>
            <person name="Claverie J.M."/>
            <person name="Grigoriev I."/>
            <person name="Van Etten J."/>
            <person name="Lomsadze A."/>
            <person name="Borodovsky M."/>
        </authorList>
    </citation>
    <scope>NUCLEOTIDE SEQUENCE [LARGE SCALE GENOMIC DNA]</scope>
    <source>
        <strain evidence="1 2">C-169</strain>
    </source>
</reference>
<dbReference type="EMBL" id="AGSI01000022">
    <property type="protein sequence ID" value="EIE18690.1"/>
    <property type="molecule type" value="Genomic_DNA"/>
</dbReference>
<accession>I0YJX1</accession>
<gene>
    <name evidence="1" type="ORF">COCSUDRAFT_34463</name>
</gene>
<dbReference type="RefSeq" id="XP_005643234.1">
    <property type="nucleotide sequence ID" value="XM_005643177.1"/>
</dbReference>
<dbReference type="GeneID" id="17036619"/>
<evidence type="ECO:0000313" key="2">
    <source>
        <dbReference type="Proteomes" id="UP000007264"/>
    </source>
</evidence>
<comment type="caution">
    <text evidence="1">The sequence shown here is derived from an EMBL/GenBank/DDBJ whole genome shotgun (WGS) entry which is preliminary data.</text>
</comment>
<name>I0YJX1_COCSC</name>